<reference evidence="2" key="3">
    <citation type="submission" date="2024-05" db="EMBL/GenBank/DDBJ databases">
        <title>Draft genomic sequences of Priestia flexa CCM isolated from the soil of an abandoned mine contaminated by free cyanide in the high Andean zone of Tacna, Peru.</title>
        <authorList>
            <person name="Caceda Quiroz C.J."/>
            <person name="Maraza Chooque G.J."/>
            <person name="Fora Quispe G.L."/>
            <person name="Carpio Mamani M."/>
        </authorList>
    </citation>
    <scope>NUCLEOTIDE SEQUENCE</scope>
    <source>
        <strain evidence="2">CCM</strain>
    </source>
</reference>
<dbReference type="Pfam" id="PF06338">
    <property type="entry name" value="ComK"/>
    <property type="match status" value="1"/>
</dbReference>
<evidence type="ECO:0000313" key="1">
    <source>
        <dbReference type="EMBL" id="MBN8250846.1"/>
    </source>
</evidence>
<evidence type="ECO:0000313" key="3">
    <source>
        <dbReference type="Proteomes" id="UP000664578"/>
    </source>
</evidence>
<dbReference type="EMBL" id="JAWUZT010000017">
    <property type="protein sequence ID" value="MDW8516017.1"/>
    <property type="molecule type" value="Genomic_DNA"/>
</dbReference>
<gene>
    <name evidence="1" type="ORF">JF537_04535</name>
    <name evidence="2" type="ORF">RIB56_07710</name>
</gene>
<dbReference type="AlphaFoldDB" id="A0A8I1MEE0"/>
<evidence type="ECO:0000313" key="4">
    <source>
        <dbReference type="Proteomes" id="UP001284771"/>
    </source>
</evidence>
<dbReference type="EMBL" id="JAEMWV010000002">
    <property type="protein sequence ID" value="MBN8250846.1"/>
    <property type="molecule type" value="Genomic_DNA"/>
</dbReference>
<reference evidence="1" key="1">
    <citation type="submission" date="2020-12" db="EMBL/GenBank/DDBJ databases">
        <title>PHA producing bacteria isolated from mangrove.</title>
        <authorList>
            <person name="Zheng W."/>
            <person name="Yu S."/>
            <person name="Huang Y."/>
        </authorList>
    </citation>
    <scope>NUCLEOTIDE SEQUENCE</scope>
    <source>
        <strain evidence="1">GN22-4</strain>
    </source>
</reference>
<protein>
    <submittedName>
        <fullName evidence="1">Competence protein ComK</fullName>
    </submittedName>
</protein>
<keyword evidence="4" id="KW-1185">Reference proteome</keyword>
<dbReference type="InterPro" id="IPR010461">
    <property type="entry name" value="ComK"/>
</dbReference>
<dbReference type="RefSeq" id="WP_061786672.1">
    <property type="nucleotide sequence ID" value="NZ_CANLXW010000002.1"/>
</dbReference>
<proteinExistence type="predicted"/>
<organism evidence="1 3">
    <name type="scientific">Priestia flexa</name>
    <dbReference type="NCBI Taxonomy" id="86664"/>
    <lineage>
        <taxon>Bacteria</taxon>
        <taxon>Bacillati</taxon>
        <taxon>Bacillota</taxon>
        <taxon>Bacilli</taxon>
        <taxon>Bacillales</taxon>
        <taxon>Bacillaceae</taxon>
        <taxon>Priestia</taxon>
    </lineage>
</organism>
<dbReference type="Proteomes" id="UP000664578">
    <property type="component" value="Unassembled WGS sequence"/>
</dbReference>
<dbReference type="Proteomes" id="UP001284771">
    <property type="component" value="Unassembled WGS sequence"/>
</dbReference>
<dbReference type="GO" id="GO:0030420">
    <property type="term" value="P:establishment of competence for transformation"/>
    <property type="evidence" value="ECO:0007669"/>
    <property type="project" value="InterPro"/>
</dbReference>
<sequence>MEVNENYVINVDTKALKPVQHFQYQTKIVDAKGEYYSTKTCKELLMESCIQHLTTFEGALYAVRKRFGFTKEPPLVIDKANELIVIPTKSPTSHLCSWYFLSHIDVTQTLSSSKQASQIIYFHDQTHLPTSLSRHSLKEKLSKALTVQHDIRK</sequence>
<name>A0A8I1MEE0_9BACI</name>
<comment type="caution">
    <text evidence="1">The sequence shown here is derived from an EMBL/GenBank/DDBJ whole genome shotgun (WGS) entry which is preliminary data.</text>
</comment>
<accession>A0A8I1MEE0</accession>
<dbReference type="GeneID" id="93681482"/>
<evidence type="ECO:0000313" key="2">
    <source>
        <dbReference type="EMBL" id="MDW8516017.1"/>
    </source>
</evidence>
<reference evidence="4" key="2">
    <citation type="submission" date="2023-07" db="EMBL/GenBank/DDBJ databases">
        <title>Draft genomic sequences of Priestia flexa CCM isolated from the soil of an abandoned mine contaminated by free cyanide in the high Andean zone of Tacna, Peru.</title>
        <authorList>
            <person name="Caceda Quiroz C.J."/>
            <person name="Maraza Chooque G.J."/>
            <person name="Fora Quispe G.L."/>
            <person name="Carpio Mamani M."/>
        </authorList>
    </citation>
    <scope>NUCLEOTIDE SEQUENCE [LARGE SCALE GENOMIC DNA]</scope>
    <source>
        <strain evidence="4">CCM</strain>
    </source>
</reference>